<proteinExistence type="predicted"/>
<evidence type="ECO:0000313" key="1">
    <source>
        <dbReference type="EMBL" id="AFM24749.1"/>
    </source>
</evidence>
<dbReference type="AlphaFoldDB" id="I4C5A8"/>
<name>I4C5A8_DESTA</name>
<sequence>MKIKAYISVVVILAVGIFLVNASVPRAVFAAGQASTGSSSIQCVAPATGWCVPATAGSGVTGTFCANAPVPAGPTNRVVTSAETLGETIGSILAVPFVVAQCILLDCP</sequence>
<accession>I4C5A8</accession>
<evidence type="ECO:0000313" key="2">
    <source>
        <dbReference type="Proteomes" id="UP000006055"/>
    </source>
</evidence>
<protein>
    <submittedName>
        <fullName evidence="1">Uncharacterized protein</fullName>
    </submittedName>
</protein>
<dbReference type="HOGENOM" id="CLU_2192803_0_0_7"/>
<dbReference type="Proteomes" id="UP000006055">
    <property type="component" value="Chromosome"/>
</dbReference>
<organism evidence="1 2">
    <name type="scientific">Desulfomonile tiedjei (strain ATCC 49306 / DSM 6799 / DCB-1)</name>
    <dbReference type="NCBI Taxonomy" id="706587"/>
    <lineage>
        <taxon>Bacteria</taxon>
        <taxon>Pseudomonadati</taxon>
        <taxon>Thermodesulfobacteriota</taxon>
        <taxon>Desulfomonilia</taxon>
        <taxon>Desulfomonilales</taxon>
        <taxon>Desulfomonilaceae</taxon>
        <taxon>Desulfomonile</taxon>
    </lineage>
</organism>
<reference evidence="2" key="1">
    <citation type="submission" date="2012-06" db="EMBL/GenBank/DDBJ databases">
        <title>Complete sequence of chromosome of Desulfomonile tiedjei DSM 6799.</title>
        <authorList>
            <person name="Lucas S."/>
            <person name="Copeland A."/>
            <person name="Lapidus A."/>
            <person name="Glavina del Rio T."/>
            <person name="Dalin E."/>
            <person name="Tice H."/>
            <person name="Bruce D."/>
            <person name="Goodwin L."/>
            <person name="Pitluck S."/>
            <person name="Peters L."/>
            <person name="Ovchinnikova G."/>
            <person name="Zeytun A."/>
            <person name="Lu M."/>
            <person name="Kyrpides N."/>
            <person name="Mavromatis K."/>
            <person name="Ivanova N."/>
            <person name="Brettin T."/>
            <person name="Detter J.C."/>
            <person name="Han C."/>
            <person name="Larimer F."/>
            <person name="Land M."/>
            <person name="Hauser L."/>
            <person name="Markowitz V."/>
            <person name="Cheng J.-F."/>
            <person name="Hugenholtz P."/>
            <person name="Woyke T."/>
            <person name="Wu D."/>
            <person name="Spring S."/>
            <person name="Schroeder M."/>
            <person name="Brambilla E."/>
            <person name="Klenk H.-P."/>
            <person name="Eisen J.A."/>
        </authorList>
    </citation>
    <scope>NUCLEOTIDE SEQUENCE [LARGE SCALE GENOMIC DNA]</scope>
    <source>
        <strain evidence="2">ATCC 49306 / DSM 6799 / DCB-1</strain>
    </source>
</reference>
<dbReference type="RefSeq" id="WP_014809893.1">
    <property type="nucleotide sequence ID" value="NC_018025.1"/>
</dbReference>
<keyword evidence="2" id="KW-1185">Reference proteome</keyword>
<dbReference type="KEGG" id="dti:Desti_2046"/>
<dbReference type="STRING" id="706587.Desti_2046"/>
<gene>
    <name evidence="1" type="ordered locus">Desti_2046</name>
</gene>
<dbReference type="EMBL" id="CP003360">
    <property type="protein sequence ID" value="AFM24749.1"/>
    <property type="molecule type" value="Genomic_DNA"/>
</dbReference>